<evidence type="ECO:0000313" key="2">
    <source>
        <dbReference type="Proteomes" id="UP000593579"/>
    </source>
</evidence>
<evidence type="ECO:0008006" key="3">
    <source>
        <dbReference type="Google" id="ProtNLM"/>
    </source>
</evidence>
<sequence length="120" mass="13717">MEDELENLSLVDDEEEAIQEETAAVESISQFCLVGHCLTDSVVHFPSLRNTMEISSILLEGFVDIARVLARTPWFFNNHLLILQRISYGENPVVLELNFIEFWIQVYELPPGLMSESMAK</sequence>
<dbReference type="Proteomes" id="UP000593579">
    <property type="component" value="Unassembled WGS sequence"/>
</dbReference>
<reference evidence="1 2" key="1">
    <citation type="journal article" date="2019" name="Genome Biol. Evol.">
        <title>Insights into the evolution of the New World diploid cottons (Gossypium, subgenus Houzingenia) based on genome sequencing.</title>
        <authorList>
            <person name="Grover C.E."/>
            <person name="Arick M.A. 2nd"/>
            <person name="Thrash A."/>
            <person name="Conover J.L."/>
            <person name="Sanders W.S."/>
            <person name="Peterson D.G."/>
            <person name="Frelichowski J.E."/>
            <person name="Scheffler J.A."/>
            <person name="Scheffler B.E."/>
            <person name="Wendel J.F."/>
        </authorList>
    </citation>
    <scope>NUCLEOTIDE SEQUENCE [LARGE SCALE GENOMIC DNA]</scope>
    <source>
        <strain evidence="1">5</strain>
        <tissue evidence="1">Leaf</tissue>
    </source>
</reference>
<accession>A0A7J9CHF3</accession>
<comment type="caution">
    <text evidence="1">The sequence shown here is derived from an EMBL/GenBank/DDBJ whole genome shotgun (WGS) entry which is preliminary data.</text>
</comment>
<dbReference type="AlphaFoldDB" id="A0A7J9CHF3"/>
<evidence type="ECO:0000313" key="1">
    <source>
        <dbReference type="EMBL" id="MBA0747877.1"/>
    </source>
</evidence>
<gene>
    <name evidence="1" type="ORF">Gogos_004753</name>
</gene>
<name>A0A7J9CHF3_GOSGO</name>
<keyword evidence="2" id="KW-1185">Reference proteome</keyword>
<dbReference type="EMBL" id="JABEZY010000010">
    <property type="protein sequence ID" value="MBA0747877.1"/>
    <property type="molecule type" value="Genomic_DNA"/>
</dbReference>
<protein>
    <recommendedName>
        <fullName evidence="3">DUF4283 domain-containing protein</fullName>
    </recommendedName>
</protein>
<organism evidence="1 2">
    <name type="scientific">Gossypium gossypioides</name>
    <name type="common">Mexican cotton</name>
    <name type="synonym">Selera gossypioides</name>
    <dbReference type="NCBI Taxonomy" id="34282"/>
    <lineage>
        <taxon>Eukaryota</taxon>
        <taxon>Viridiplantae</taxon>
        <taxon>Streptophyta</taxon>
        <taxon>Embryophyta</taxon>
        <taxon>Tracheophyta</taxon>
        <taxon>Spermatophyta</taxon>
        <taxon>Magnoliopsida</taxon>
        <taxon>eudicotyledons</taxon>
        <taxon>Gunneridae</taxon>
        <taxon>Pentapetalae</taxon>
        <taxon>rosids</taxon>
        <taxon>malvids</taxon>
        <taxon>Malvales</taxon>
        <taxon>Malvaceae</taxon>
        <taxon>Malvoideae</taxon>
        <taxon>Gossypium</taxon>
    </lineage>
</organism>
<dbReference type="OrthoDB" id="1000485at2759"/>
<proteinExistence type="predicted"/>